<evidence type="ECO:0000256" key="11">
    <source>
        <dbReference type="SAM" id="SignalP"/>
    </source>
</evidence>
<dbReference type="InterPro" id="IPR013210">
    <property type="entry name" value="LRR_N_plant-typ"/>
</dbReference>
<evidence type="ECO:0000256" key="7">
    <source>
        <dbReference type="ARBA" id="ARBA00023136"/>
    </source>
</evidence>
<evidence type="ECO:0000313" key="13">
    <source>
        <dbReference type="Proteomes" id="UP000818029"/>
    </source>
</evidence>
<keyword evidence="8 14" id="KW-0675">Receptor</keyword>
<dbReference type="PANTHER" id="PTHR48062:SF37">
    <property type="entry name" value="LRR RECEPTOR-LIKE SERINE_THREONINE-PROTEIN KINASE FLS2"/>
    <property type="match status" value="1"/>
</dbReference>
<dbReference type="RefSeq" id="XP_040943979.1">
    <property type="nucleotide sequence ID" value="XM_041088045.1"/>
</dbReference>
<keyword evidence="5" id="KW-0677">Repeat</keyword>
<reference evidence="13" key="1">
    <citation type="journal article" date="2020" name="Nat. Genet.">
        <title>Genomic diversifications of five Gossypium allopolyploid species and their impact on cotton improvement.</title>
        <authorList>
            <person name="Chen Z.J."/>
            <person name="Sreedasyam A."/>
            <person name="Ando A."/>
            <person name="Song Q."/>
            <person name="De Santiago L.M."/>
            <person name="Hulse-Kemp A.M."/>
            <person name="Ding M."/>
            <person name="Ye W."/>
            <person name="Kirkbride R.C."/>
            <person name="Jenkins J."/>
            <person name="Plott C."/>
            <person name="Lovell J."/>
            <person name="Lin Y.M."/>
            <person name="Vaughn R."/>
            <person name="Liu B."/>
            <person name="Simpson S."/>
            <person name="Scheffler B.E."/>
            <person name="Wen L."/>
            <person name="Saski C.A."/>
            <person name="Grover C.E."/>
            <person name="Hu G."/>
            <person name="Conover J.L."/>
            <person name="Carlson J.W."/>
            <person name="Shu S."/>
            <person name="Boston L.B."/>
            <person name="Williams M."/>
            <person name="Peterson D.G."/>
            <person name="McGee K."/>
            <person name="Jones D.C."/>
            <person name="Wendel J.F."/>
            <person name="Stelly D.M."/>
            <person name="Grimwood J."/>
            <person name="Schmutz J."/>
        </authorList>
    </citation>
    <scope>NUCLEOTIDE SEQUENCE [LARGE SCALE GENOMIC DNA]</scope>
    <source>
        <strain evidence="13">cv. TM-1</strain>
    </source>
</reference>
<dbReference type="Gene3D" id="3.80.10.10">
    <property type="entry name" value="Ribonuclease Inhibitor"/>
    <property type="match status" value="8"/>
</dbReference>
<dbReference type="PROSITE" id="PS51450">
    <property type="entry name" value="LRR"/>
    <property type="match status" value="4"/>
</dbReference>
<dbReference type="InterPro" id="IPR001611">
    <property type="entry name" value="Leu-rich_rpt"/>
</dbReference>
<feature type="chain" id="PRO_5046883216" evidence="11">
    <location>
        <begin position="27"/>
        <end position="1167"/>
    </location>
</feature>
<evidence type="ECO:0000313" key="14">
    <source>
        <dbReference type="RefSeq" id="XP_040943979.1"/>
    </source>
</evidence>
<comment type="similarity">
    <text evidence="2">Belongs to the RLP family.</text>
</comment>
<keyword evidence="6 10" id="KW-1133">Transmembrane helix</keyword>
<keyword evidence="9" id="KW-0325">Glycoprotein</keyword>
<evidence type="ECO:0000256" key="3">
    <source>
        <dbReference type="ARBA" id="ARBA00022614"/>
    </source>
</evidence>
<evidence type="ECO:0000256" key="6">
    <source>
        <dbReference type="ARBA" id="ARBA00022989"/>
    </source>
</evidence>
<keyword evidence="4 10" id="KW-0812">Transmembrane</keyword>
<evidence type="ECO:0000259" key="12">
    <source>
        <dbReference type="Pfam" id="PF08263"/>
    </source>
</evidence>
<evidence type="ECO:0000256" key="9">
    <source>
        <dbReference type="ARBA" id="ARBA00023180"/>
    </source>
</evidence>
<protein>
    <submittedName>
        <fullName evidence="14">Receptor like protein 21 isoform X4</fullName>
    </submittedName>
</protein>
<evidence type="ECO:0000256" key="2">
    <source>
        <dbReference type="ARBA" id="ARBA00009592"/>
    </source>
</evidence>
<dbReference type="Pfam" id="PF12799">
    <property type="entry name" value="LRR_4"/>
    <property type="match status" value="2"/>
</dbReference>
<dbReference type="InterPro" id="IPR003591">
    <property type="entry name" value="Leu-rich_rpt_typical-subtyp"/>
</dbReference>
<dbReference type="SMART" id="SM00365">
    <property type="entry name" value="LRR_SD22"/>
    <property type="match status" value="15"/>
</dbReference>
<dbReference type="SUPFAM" id="SSF52047">
    <property type="entry name" value="RNI-like"/>
    <property type="match status" value="1"/>
</dbReference>
<dbReference type="Pfam" id="PF13855">
    <property type="entry name" value="LRR_8"/>
    <property type="match status" value="5"/>
</dbReference>
<keyword evidence="7 10" id="KW-0472">Membrane</keyword>
<feature type="transmembrane region" description="Helical" evidence="10">
    <location>
        <begin position="1111"/>
        <end position="1130"/>
    </location>
</feature>
<dbReference type="GeneID" id="107942609"/>
<proteinExistence type="inferred from homology"/>
<dbReference type="Pfam" id="PF08263">
    <property type="entry name" value="LRRNT_2"/>
    <property type="match status" value="1"/>
</dbReference>
<organism evidence="13 14">
    <name type="scientific">Gossypium hirsutum</name>
    <name type="common">Upland cotton</name>
    <name type="synonym">Gossypium mexicanum</name>
    <dbReference type="NCBI Taxonomy" id="3635"/>
    <lineage>
        <taxon>Eukaryota</taxon>
        <taxon>Viridiplantae</taxon>
        <taxon>Streptophyta</taxon>
        <taxon>Embryophyta</taxon>
        <taxon>Tracheophyta</taxon>
        <taxon>Spermatophyta</taxon>
        <taxon>Magnoliopsida</taxon>
        <taxon>eudicotyledons</taxon>
        <taxon>Gunneridae</taxon>
        <taxon>Pentapetalae</taxon>
        <taxon>rosids</taxon>
        <taxon>malvids</taxon>
        <taxon>Malvales</taxon>
        <taxon>Malvaceae</taxon>
        <taxon>Malvoideae</taxon>
        <taxon>Gossypium</taxon>
    </lineage>
</organism>
<gene>
    <name evidence="14" type="primary">LOC107942609</name>
</gene>
<evidence type="ECO:0000256" key="5">
    <source>
        <dbReference type="ARBA" id="ARBA00022737"/>
    </source>
</evidence>
<accession>A0ABM2ZMV4</accession>
<comment type="subcellular location">
    <subcellularLocation>
        <location evidence="1">Cell membrane</location>
        <topology evidence="1">Single-pass type I membrane protein</topology>
    </subcellularLocation>
</comment>
<dbReference type="PANTHER" id="PTHR48062">
    <property type="entry name" value="RECEPTOR-LIKE PROTEIN 14"/>
    <property type="match status" value="1"/>
</dbReference>
<keyword evidence="13" id="KW-1185">Reference proteome</keyword>
<evidence type="ECO:0000256" key="8">
    <source>
        <dbReference type="ARBA" id="ARBA00023170"/>
    </source>
</evidence>
<dbReference type="InterPro" id="IPR032675">
    <property type="entry name" value="LRR_dom_sf"/>
</dbReference>
<keyword evidence="3" id="KW-0433">Leucine-rich repeat</keyword>
<evidence type="ECO:0000256" key="10">
    <source>
        <dbReference type="SAM" id="Phobius"/>
    </source>
</evidence>
<dbReference type="InterPro" id="IPR051502">
    <property type="entry name" value="RLP_Defense_Trigger"/>
</dbReference>
<dbReference type="Pfam" id="PF13516">
    <property type="entry name" value="LRR_6"/>
    <property type="match status" value="1"/>
</dbReference>
<dbReference type="PRINTS" id="PR00019">
    <property type="entry name" value="LEURICHRPT"/>
</dbReference>
<dbReference type="Pfam" id="PF00560">
    <property type="entry name" value="LRR_1"/>
    <property type="match status" value="4"/>
</dbReference>
<sequence length="1167" mass="131213">MMMMEWNWLRFIRMAVMLLVLEGCRWCTTDACLEHERIALLHLKPFFNYQNQLQSWVEVKGSDCCKWERVECNTTTRRLIQLSLNSSKWEDSMGYNTNNRNLNAWYLNTSMFLPFEELKSLYLRGNAISGNLENEGFGKLSSTLSNLEILDLSFNYLNDSILLSLSELSSLRYLDLSSNKIEGSGHQRGLNNLSNLKYLDLSWNRIESISNKGLNNLSNLKYLDLSGNNIESISNQGFQWLSRLTKLETLRLSGNSLKNSSLSGNQLGGKLLHIQELNHLANLKYLDLSGNKIESISNKDGTQLRLTNLEELDLSGNLFRNNTISFLQGLSSLKSLTLFNNRLQGSLDTKGLSNLTNLKKLDLSGNQIESFQSFKDGGRKLELTHLEELNLDFNHFNTSVFASLNKLSNLKSLSIWGNGLKGSIDMKDLEAFINLRELYMGGNELKDLVIHQGWCDLRNLEVLDVSENALEGMLPHCFSNLTSLRELDISRNHFQIPLSFAPFANLSNLKALSIDENKMVLEPSFYTSIPKFQLEVISLSKCITSQQLSRKVPTFLYYQYDLRYVDLSRNNFSGTVPTWLLENNTKLEDLILKGNSFTGPLSLSSALISNVSSIDLSENKLQGQIPTGICSTFPHLRRLFLSKNAFEGIIPLCLSGMKDLSFLDLSNNQLYGKVPEELITKGSLTILRLSNNNLSGNVVPVILSANGLENLYLDGNNFSGEMTNVDVSTFEFPNSLSEIDLSNNKLHGKLPRWIGNASFLQRLAMSNNSFEGSIPMEFCKLNRLEFLDLSQNNLSGSIPSCFNPPYIEHVHLHGNRLRGPLSLAFYNSSSIVTLDLRGNNLTGSIPKWIYTLSSLSVLLLKDNHFHGKVPVELCKLHSLSIIDLSQNMFSGPIPSCLGNLSLPMQRKKILEIGFFGPSIEEHETTRSMILNLGMDSYYPSSYLEEVIEFTTKSGFYSYKGDILSYMTGIDLSCNNLTGHIPPELGNLSEIHSLNLSHNKLTGVIPSSLSKLHQIESLDLSYNNLSGEIPNQLVELNSLEVFSVAFNNLSGSIPEPKAQFGTFIENSYQGNPFLCGVILHKSCSKTDSPSTISTVSEDKGEDGLIDTYDFCVSFLVSYVVVLLTIFVVLYINPYWRRAWFSLVGKCITTCRYSNVGNFLTYHIFKRCV</sequence>
<name>A0ABM2ZMV4_GOSHI</name>
<feature type="signal peptide" evidence="11">
    <location>
        <begin position="1"/>
        <end position="26"/>
    </location>
</feature>
<keyword evidence="11" id="KW-0732">Signal</keyword>
<evidence type="ECO:0000256" key="4">
    <source>
        <dbReference type="ARBA" id="ARBA00022692"/>
    </source>
</evidence>
<dbReference type="InterPro" id="IPR025875">
    <property type="entry name" value="Leu-rich_rpt_4"/>
</dbReference>
<dbReference type="SUPFAM" id="SSF52058">
    <property type="entry name" value="L domain-like"/>
    <property type="match status" value="3"/>
</dbReference>
<feature type="domain" description="Leucine-rich repeat-containing N-terminal plant-type" evidence="12">
    <location>
        <begin position="34"/>
        <end position="73"/>
    </location>
</feature>
<dbReference type="Proteomes" id="UP000818029">
    <property type="component" value="Chromosome D02"/>
</dbReference>
<dbReference type="SMART" id="SM00369">
    <property type="entry name" value="LRR_TYP"/>
    <property type="match status" value="19"/>
</dbReference>
<evidence type="ECO:0000256" key="1">
    <source>
        <dbReference type="ARBA" id="ARBA00004251"/>
    </source>
</evidence>
<reference evidence="14" key="2">
    <citation type="submission" date="2025-08" db="UniProtKB">
        <authorList>
            <consortium name="RefSeq"/>
        </authorList>
    </citation>
    <scope>IDENTIFICATION</scope>
</reference>